<protein>
    <submittedName>
        <fullName evidence="1">Uncharacterized protein</fullName>
    </submittedName>
</protein>
<comment type="caution">
    <text evidence="1">The sequence shown here is derived from an EMBL/GenBank/DDBJ whole genome shotgun (WGS) entry which is preliminary data.</text>
</comment>
<accession>A0A8S4N6K7</accession>
<dbReference type="OrthoDB" id="5946672at2759"/>
<keyword evidence="2" id="KW-1185">Reference proteome</keyword>
<dbReference type="AlphaFoldDB" id="A0A8S4N6K7"/>
<proteinExistence type="predicted"/>
<dbReference type="EMBL" id="CAIIXF020000002">
    <property type="protein sequence ID" value="CAH1776704.1"/>
    <property type="molecule type" value="Genomic_DNA"/>
</dbReference>
<evidence type="ECO:0000313" key="2">
    <source>
        <dbReference type="Proteomes" id="UP000749559"/>
    </source>
</evidence>
<gene>
    <name evidence="1" type="ORF">OFUS_LOCUS3855</name>
</gene>
<dbReference type="Proteomes" id="UP000749559">
    <property type="component" value="Unassembled WGS sequence"/>
</dbReference>
<sequence length="141" mass="16067">MTSQFYVYLNSKDSMDLYPSNNNTSFTVKLPRYVSLAREHWQVGLVEIKHPTIYKTVVMNVLCDLCEGSIAGGEYLPLLRQVHAHQDQVFYSANQQSFNPILYKTIIPSGFQHITITIKAAKGTGDLSFNELPFYCALHFK</sequence>
<evidence type="ECO:0000313" key="1">
    <source>
        <dbReference type="EMBL" id="CAH1776704.1"/>
    </source>
</evidence>
<reference evidence="1" key="1">
    <citation type="submission" date="2022-03" db="EMBL/GenBank/DDBJ databases">
        <authorList>
            <person name="Martin C."/>
        </authorList>
    </citation>
    <scope>NUCLEOTIDE SEQUENCE</scope>
</reference>
<feature type="non-terminal residue" evidence="1">
    <location>
        <position position="141"/>
    </location>
</feature>
<name>A0A8S4N6K7_OWEFU</name>
<organism evidence="1 2">
    <name type="scientific">Owenia fusiformis</name>
    <name type="common">Polychaete worm</name>
    <dbReference type="NCBI Taxonomy" id="6347"/>
    <lineage>
        <taxon>Eukaryota</taxon>
        <taxon>Metazoa</taxon>
        <taxon>Spiralia</taxon>
        <taxon>Lophotrochozoa</taxon>
        <taxon>Annelida</taxon>
        <taxon>Polychaeta</taxon>
        <taxon>Sedentaria</taxon>
        <taxon>Canalipalpata</taxon>
        <taxon>Sabellida</taxon>
        <taxon>Oweniida</taxon>
        <taxon>Oweniidae</taxon>
        <taxon>Owenia</taxon>
    </lineage>
</organism>